<sequence>MSVNASKHELTQLIYRHLKEHGLHSAADELQRLSPQEESKTSASLLDIYNSWLTGSKKKKMPNSYKHSGFEAQERTLTKAKTKKKDKSAEKPKKSVPAKRKKSDGTSAENVPKAKKTKTQSKNKVVAAGGDNSDSDSSLDLDKWKKLIFQMTESDLAKMETINALESSAPPPRKKRVRTPRAKPPAKRDAPVQQNNGGSGKDGQVEEKAMAESSTKNITAKRSRPKKTALGTSCAPPIAVGDRLATPVPSPSKRTPEKVERKDVTPSKDKTDETMPESQKKKKKRRRVEMTEGNVEETTHETGGDGKDIDSKEETQETDEMTSEPQKKKKKKKMTGGNVEETTHETGGDGKDKESIEEKQAKDPEQEIRNQIVEEKKIKKKHIADHLEEVLEGRAEGDAKTTVIYSEENPPQNTEMKRKKKKNALLKNNYTELLAPPNTETSSPSAEKKKKKIQAQSVEVKVSIEDVAGTQPLPGDPPHKKKKNPPQTQSLEDV</sequence>
<reference evidence="2" key="3">
    <citation type="submission" date="2025-09" db="UniProtKB">
        <authorList>
            <consortium name="Ensembl"/>
        </authorList>
    </citation>
    <scope>IDENTIFICATION</scope>
</reference>
<evidence type="ECO:0000256" key="1">
    <source>
        <dbReference type="SAM" id="MobiDB-lite"/>
    </source>
</evidence>
<dbReference type="Ensembl" id="ENSGACT00000023816.2">
    <property type="protein sequence ID" value="ENSGACP00000023769.2"/>
    <property type="gene ID" value="ENSGACG00000017993.2"/>
</dbReference>
<organism evidence="2 3">
    <name type="scientific">Gasterosteus aculeatus aculeatus</name>
    <name type="common">three-spined stickleback</name>
    <dbReference type="NCBI Taxonomy" id="481459"/>
    <lineage>
        <taxon>Eukaryota</taxon>
        <taxon>Metazoa</taxon>
        <taxon>Chordata</taxon>
        <taxon>Craniata</taxon>
        <taxon>Vertebrata</taxon>
        <taxon>Euteleostomi</taxon>
        <taxon>Actinopterygii</taxon>
        <taxon>Neopterygii</taxon>
        <taxon>Teleostei</taxon>
        <taxon>Neoteleostei</taxon>
        <taxon>Acanthomorphata</taxon>
        <taxon>Eupercaria</taxon>
        <taxon>Perciformes</taxon>
        <taxon>Cottioidei</taxon>
        <taxon>Gasterosteales</taxon>
        <taxon>Gasterosteidae</taxon>
        <taxon>Gasterosteus</taxon>
    </lineage>
</organism>
<dbReference type="GeneTree" id="ENSGT00940000170412"/>
<feature type="compositionally biased region" description="Basic and acidic residues" evidence="1">
    <location>
        <begin position="297"/>
        <end position="315"/>
    </location>
</feature>
<dbReference type="AlphaFoldDB" id="G3Q1M1"/>
<feature type="compositionally biased region" description="Basic residues" evidence="1">
    <location>
        <begin position="172"/>
        <end position="185"/>
    </location>
</feature>
<dbReference type="SMART" id="SM00667">
    <property type="entry name" value="LisH"/>
    <property type="match status" value="1"/>
</dbReference>
<feature type="compositionally biased region" description="Basic and acidic residues" evidence="1">
    <location>
        <begin position="68"/>
        <end position="77"/>
    </location>
</feature>
<protein>
    <recommendedName>
        <fullName evidence="4">LisH domain-containing protein</fullName>
    </recommendedName>
</protein>
<evidence type="ECO:0008006" key="4">
    <source>
        <dbReference type="Google" id="ProtNLM"/>
    </source>
</evidence>
<feature type="region of interest" description="Disordered" evidence="1">
    <location>
        <begin position="161"/>
        <end position="369"/>
    </location>
</feature>
<feature type="compositionally biased region" description="Basic and acidic residues" evidence="1">
    <location>
        <begin position="341"/>
        <end position="369"/>
    </location>
</feature>
<evidence type="ECO:0000313" key="2">
    <source>
        <dbReference type="Ensembl" id="ENSGACP00000023769.2"/>
    </source>
</evidence>
<feature type="region of interest" description="Disordered" evidence="1">
    <location>
        <begin position="56"/>
        <end position="140"/>
    </location>
</feature>
<dbReference type="Bgee" id="ENSGACG00000017993">
    <property type="expression patterns" value="Expressed in embryo and 13 other cell types or tissues"/>
</dbReference>
<reference evidence="2 3" key="1">
    <citation type="journal article" date="2021" name="G3 (Bethesda)">
        <title>Improved contiguity of the threespine stickleback genome using long-read sequencing.</title>
        <authorList>
            <person name="Nath S."/>
            <person name="Shaw D.E."/>
            <person name="White M.A."/>
        </authorList>
    </citation>
    <scope>NUCLEOTIDE SEQUENCE [LARGE SCALE GENOMIC DNA]</scope>
    <source>
        <strain evidence="2 3">Lake Benthic</strain>
    </source>
</reference>
<feature type="compositionally biased region" description="Polar residues" evidence="1">
    <location>
        <begin position="485"/>
        <end position="494"/>
    </location>
</feature>
<feature type="compositionally biased region" description="Basic and acidic residues" evidence="1">
    <location>
        <begin position="254"/>
        <end position="273"/>
    </location>
</feature>
<dbReference type="InParanoid" id="G3Q1M1"/>
<reference evidence="2" key="2">
    <citation type="submission" date="2025-08" db="UniProtKB">
        <authorList>
            <consortium name="Ensembl"/>
        </authorList>
    </citation>
    <scope>IDENTIFICATION</scope>
</reference>
<name>G3Q1M1_GASAC</name>
<keyword evidence="3" id="KW-1185">Reference proteome</keyword>
<accession>G3Q1M1</accession>
<dbReference type="STRING" id="69293.ENSGACP00000023769"/>
<feature type="region of interest" description="Disordered" evidence="1">
    <location>
        <begin position="401"/>
        <end position="494"/>
    </location>
</feature>
<dbReference type="Proteomes" id="UP000007635">
    <property type="component" value="Chromosome IV"/>
</dbReference>
<evidence type="ECO:0000313" key="3">
    <source>
        <dbReference type="Proteomes" id="UP000007635"/>
    </source>
</evidence>
<proteinExistence type="predicted"/>
<dbReference type="InterPro" id="IPR006594">
    <property type="entry name" value="LisH"/>
</dbReference>
<dbReference type="PROSITE" id="PS50896">
    <property type="entry name" value="LISH"/>
    <property type="match status" value="1"/>
</dbReference>